<accession>A0ACB8TP01</accession>
<organism evidence="1 2">
    <name type="scientific">Irpex rosettiformis</name>
    <dbReference type="NCBI Taxonomy" id="378272"/>
    <lineage>
        <taxon>Eukaryota</taxon>
        <taxon>Fungi</taxon>
        <taxon>Dikarya</taxon>
        <taxon>Basidiomycota</taxon>
        <taxon>Agaricomycotina</taxon>
        <taxon>Agaricomycetes</taxon>
        <taxon>Polyporales</taxon>
        <taxon>Irpicaceae</taxon>
        <taxon>Irpex</taxon>
    </lineage>
</organism>
<protein>
    <submittedName>
        <fullName evidence="1">Uncharacterized protein</fullName>
    </submittedName>
</protein>
<evidence type="ECO:0000313" key="1">
    <source>
        <dbReference type="EMBL" id="KAI0083685.1"/>
    </source>
</evidence>
<name>A0ACB8TP01_9APHY</name>
<comment type="caution">
    <text evidence="1">The sequence shown here is derived from an EMBL/GenBank/DDBJ whole genome shotgun (WGS) entry which is preliminary data.</text>
</comment>
<dbReference type="EMBL" id="MU274956">
    <property type="protein sequence ID" value="KAI0083685.1"/>
    <property type="molecule type" value="Genomic_DNA"/>
</dbReference>
<evidence type="ECO:0000313" key="2">
    <source>
        <dbReference type="Proteomes" id="UP001055072"/>
    </source>
</evidence>
<keyword evidence="2" id="KW-1185">Reference proteome</keyword>
<reference evidence="1" key="1">
    <citation type="journal article" date="2021" name="Environ. Microbiol.">
        <title>Gene family expansions and transcriptome signatures uncover fungal adaptations to wood decay.</title>
        <authorList>
            <person name="Hage H."/>
            <person name="Miyauchi S."/>
            <person name="Viragh M."/>
            <person name="Drula E."/>
            <person name="Min B."/>
            <person name="Chaduli D."/>
            <person name="Navarro D."/>
            <person name="Favel A."/>
            <person name="Norest M."/>
            <person name="Lesage-Meessen L."/>
            <person name="Balint B."/>
            <person name="Merenyi Z."/>
            <person name="de Eugenio L."/>
            <person name="Morin E."/>
            <person name="Martinez A.T."/>
            <person name="Baldrian P."/>
            <person name="Stursova M."/>
            <person name="Martinez M.J."/>
            <person name="Novotny C."/>
            <person name="Magnuson J.K."/>
            <person name="Spatafora J.W."/>
            <person name="Maurice S."/>
            <person name="Pangilinan J."/>
            <person name="Andreopoulos W."/>
            <person name="LaButti K."/>
            <person name="Hundley H."/>
            <person name="Na H."/>
            <person name="Kuo A."/>
            <person name="Barry K."/>
            <person name="Lipzen A."/>
            <person name="Henrissat B."/>
            <person name="Riley R."/>
            <person name="Ahrendt S."/>
            <person name="Nagy L.G."/>
            <person name="Grigoriev I.V."/>
            <person name="Martin F."/>
            <person name="Rosso M.N."/>
        </authorList>
    </citation>
    <scope>NUCLEOTIDE SEQUENCE</scope>
    <source>
        <strain evidence="1">CBS 384.51</strain>
    </source>
</reference>
<dbReference type="Proteomes" id="UP001055072">
    <property type="component" value="Unassembled WGS sequence"/>
</dbReference>
<proteinExistence type="predicted"/>
<sequence>MSPTVRPLKIPDVYPVVVSNDSPVLQGLIPTTAYVSERRPPQFPNIYEHVGPHPSHRVKFSDSRTFVYLMDPSPEGKALADALWMAQKIPGGPVKGIPGYLEIRPGDTLMARPIDKAGDPEYDCLQALAGVTLERECTPRMQQLVEGSKYTHEDIVARIDAYESARDELLGNRGLRRAHGKAAFELDPRAQPVSNGPRCYPFNSMVQRPRQVEGPPASLKTVDNTPDDYQRSVHRYSQASTALNVMAWELQGPPKLLKATREFGDQLNTSRLGHHGNFYWVSQQNNVASAQHASEEHKFTDDQGFFSGVHKDNGDAVNGHSAGLVGSDLSPTTEPGRFHLVGQGVYIRLTYMAQAFFTGLLPHGGTPPLVPEDVDIEPWETRMFLISYPASSVINGEARHPYASLPYEEQPLFIPPELTGAFHTPRNDPFWTNHATYAQDGWVCMDKKGHINFLVRASIQLLYWTLKQLPADYEVQVDCNALTSAVTYLENGERVSADHWEFAPNPDVQEPFGDIHKKVQDAFLKTEYDRLLQGIPGVVENKYRDWDVTSTAFGSRPKAKTGTKRARQAGNGETDNAIQPPTKKTRLVTVAEHSTRMAVDNAFPMVTTSLRSSQARVALTSAQPPTSSNDLHTDSQSSESSTVVQDSSRLSTPPDSVQASLPTPNLTLALPQSTTGDALENRPVNDRPTHISSDHDEQQHSLIDTRNHAYISLPLRRVRAGLQHLPSTSSAEPTVVAQGSNSTSNLQCTDFVQALIKEAIPTACADVKAVVVESASSEYLKNALKILDALPSHFLDSSSSATYMSVNQLATCSESLRAVKKHCHATSQWINLYRQQAMIFESHLVSSIHHIVDDRCPFIIRNLASISEDEGRRDWLVQLTTKVLVLVRNGIAVTANSRDYFKPDVLEPRQFWEDPSAVLRRKNLASTKVEATVLSYMRQILHTWFGSGTPFTTQARLVLVSWLIRRLGEGSLLLPMVWKVYSEVPQWLFTKDCPRLSNADTSANSRFHVKYLDTLADIIDAHDSHGTLLHSLSELQALYDELHENTQKYANSIVSTRTKSALIKRLLASLAQGGTVPTPPSQSSSRQPIPAAIPSSSLHASQSSCVIQFLEDSFSIVQVLRGLRSEDNLSPAQLFILKQPDFYLPLREDAPSRFLMSEGMDDNFAKTRAGFFSMQIFRFIHFNSTAFQNCPTDLRQTMFSTVEEYDAYLTSLRAHFPNEPDSFFCNPRAFGQFIKERTSAKFKDYWAVSQSSEYKWPPSRNFAQAWKDMKTYKTKSKNTLWVGVGDLSMYMLMVDMRYAGVIDPPSSKDVARAVSLIRKGGMYGLETLGYITERATKESIEENFIKFYEDIAGLLSEEQRTRFKWDPIVAEHTLCKFKRAHREGHYKWI</sequence>
<gene>
    <name evidence="1" type="ORF">BDY19DRAFT_998368</name>
</gene>